<keyword evidence="5" id="KW-1185">Reference proteome</keyword>
<protein>
    <recommendedName>
        <fullName evidence="6">Phosphatidate cytidylyltransferase</fullName>
    </recommendedName>
</protein>
<feature type="domain" description="LpxI C-terminal" evidence="2">
    <location>
        <begin position="233"/>
        <end position="302"/>
    </location>
</feature>
<proteinExistence type="predicted"/>
<dbReference type="Pfam" id="PF06230">
    <property type="entry name" value="LpxI_C"/>
    <property type="match status" value="2"/>
</dbReference>
<accession>A0A6N6JMX6</accession>
<dbReference type="InterPro" id="IPR043167">
    <property type="entry name" value="LpxI_C_sf"/>
</dbReference>
<evidence type="ECO:0000313" key="5">
    <source>
        <dbReference type="Proteomes" id="UP000436822"/>
    </source>
</evidence>
<dbReference type="AlphaFoldDB" id="A0A6N6JMX6"/>
<dbReference type="Gene3D" id="3.40.50.20">
    <property type="match status" value="1"/>
</dbReference>
<evidence type="ECO:0000259" key="3">
    <source>
        <dbReference type="Pfam" id="PF17930"/>
    </source>
</evidence>
<dbReference type="InterPro" id="IPR010415">
    <property type="entry name" value="LpxI_C"/>
</dbReference>
<dbReference type="PANTHER" id="PTHR39962">
    <property type="entry name" value="BLL4848 PROTEIN"/>
    <property type="match status" value="1"/>
</dbReference>
<dbReference type="EMBL" id="BLJE01000006">
    <property type="protein sequence ID" value="GFE66829.1"/>
    <property type="molecule type" value="Genomic_DNA"/>
</dbReference>
<reference evidence="4 5" key="1">
    <citation type="submission" date="2019-12" db="EMBL/GenBank/DDBJ databases">
        <title>Litoreibacter badius sp. nov., a novel bacteriochlorophyll a-containing bacterium in the genus Litoreibacter.</title>
        <authorList>
            <person name="Kanamuro M."/>
            <person name="Takabe Y."/>
            <person name="Mori K."/>
            <person name="Takaichi S."/>
            <person name="Hanada S."/>
        </authorList>
    </citation>
    <scope>NUCLEOTIDE SEQUENCE [LARGE SCALE GENOMIC DNA]</scope>
    <source>
        <strain evidence="4 5">K6</strain>
    </source>
</reference>
<dbReference type="InterPro" id="IPR041255">
    <property type="entry name" value="LpxI_N"/>
</dbReference>
<organism evidence="4 5">
    <name type="scientific">Litoreibacter roseus</name>
    <dbReference type="NCBI Taxonomy" id="2601869"/>
    <lineage>
        <taxon>Bacteria</taxon>
        <taxon>Pseudomonadati</taxon>
        <taxon>Pseudomonadota</taxon>
        <taxon>Alphaproteobacteria</taxon>
        <taxon>Rhodobacterales</taxon>
        <taxon>Roseobacteraceae</taxon>
        <taxon>Litoreibacter</taxon>
    </lineage>
</organism>
<evidence type="ECO:0000256" key="1">
    <source>
        <dbReference type="SAM" id="MobiDB-lite"/>
    </source>
</evidence>
<dbReference type="Gene3D" id="3.40.140.80">
    <property type="match status" value="1"/>
</dbReference>
<dbReference type="OrthoDB" id="9789836at2"/>
<evidence type="ECO:0008006" key="6">
    <source>
        <dbReference type="Google" id="ProtNLM"/>
    </source>
</evidence>
<feature type="domain" description="LpxI N-terminal" evidence="3">
    <location>
        <begin position="3"/>
        <end position="131"/>
    </location>
</feature>
<evidence type="ECO:0000259" key="2">
    <source>
        <dbReference type="Pfam" id="PF06230"/>
    </source>
</evidence>
<dbReference type="InterPro" id="IPR053174">
    <property type="entry name" value="LpxI"/>
</dbReference>
<feature type="region of interest" description="Disordered" evidence="1">
    <location>
        <begin position="224"/>
        <end position="245"/>
    </location>
</feature>
<sequence>MTLALIAGEGRLPTALMAALDASSTSFLLCELAGHPAEARDGRPILRFRIEKLGSFLKDLRSSGVDRVCFAGRIGRPKLDPSQIDAETMPLVPRMMVALQAGDDTALRVVLKFFEEVGIVIVAAQDILPALMPGESVQGTKAPSEADERDAERGAEIIAAMGAVDLGQACIVANGQALAVETIGGTDWMMRSLLRTPEGALTQAPPSSWDDPLGYAADWLTGPVQDQPSRLERDPELPEGGLLIKGAKPDQDMRVDVPTIGPQTFLRAAEVGLRGVVVKAREVLILDQATCVEIADRQNLLFWVRS</sequence>
<feature type="domain" description="LpxI C-terminal" evidence="2">
    <location>
        <begin position="136"/>
        <end position="196"/>
    </location>
</feature>
<name>A0A6N6JMX6_9RHOB</name>
<dbReference type="RefSeq" id="WP_159810224.1">
    <property type="nucleotide sequence ID" value="NZ_BLJE01000006.1"/>
</dbReference>
<gene>
    <name evidence="4" type="ORF">KIN_39030</name>
</gene>
<comment type="caution">
    <text evidence="4">The sequence shown here is derived from an EMBL/GenBank/DDBJ whole genome shotgun (WGS) entry which is preliminary data.</text>
</comment>
<evidence type="ECO:0000313" key="4">
    <source>
        <dbReference type="EMBL" id="GFE66829.1"/>
    </source>
</evidence>
<dbReference type="PANTHER" id="PTHR39962:SF1">
    <property type="entry name" value="LPXI FAMILY PROTEIN"/>
    <property type="match status" value="1"/>
</dbReference>
<dbReference type="Pfam" id="PF17930">
    <property type="entry name" value="LpxI_N"/>
    <property type="match status" value="1"/>
</dbReference>
<dbReference type="Proteomes" id="UP000436822">
    <property type="component" value="Unassembled WGS sequence"/>
</dbReference>